<protein>
    <submittedName>
        <fullName evidence="1">ATP-binding protein</fullName>
    </submittedName>
</protein>
<dbReference type="Proteomes" id="UP000277256">
    <property type="component" value="Unassembled WGS sequence"/>
</dbReference>
<keyword evidence="1" id="KW-0547">Nucleotide-binding</keyword>
<accession>A0A426UVG2</accession>
<reference evidence="1 2" key="1">
    <citation type="submission" date="2018-12" db="EMBL/GenBank/DDBJ databases">
        <title>Glycomyces sp. YIM 121974 draft genome.</title>
        <authorList>
            <person name="Li Q."/>
        </authorList>
    </citation>
    <scope>NUCLEOTIDE SEQUENCE [LARGE SCALE GENOMIC DNA]</scope>
    <source>
        <strain evidence="1 2">YIM 121974</strain>
    </source>
</reference>
<dbReference type="SUPFAM" id="SSF52540">
    <property type="entry name" value="P-loop containing nucleoside triphosphate hydrolases"/>
    <property type="match status" value="1"/>
</dbReference>
<dbReference type="InterPro" id="IPR027417">
    <property type="entry name" value="P-loop_NTPase"/>
</dbReference>
<evidence type="ECO:0000313" key="1">
    <source>
        <dbReference type="EMBL" id="RRR98335.1"/>
    </source>
</evidence>
<dbReference type="OrthoDB" id="9799092at2"/>
<proteinExistence type="predicted"/>
<dbReference type="GO" id="GO:0005524">
    <property type="term" value="F:ATP binding"/>
    <property type="evidence" value="ECO:0007669"/>
    <property type="project" value="UniProtKB-KW"/>
</dbReference>
<dbReference type="EMBL" id="RSEB01000004">
    <property type="protein sequence ID" value="RRR98335.1"/>
    <property type="molecule type" value="Genomic_DNA"/>
</dbReference>
<dbReference type="Gene3D" id="3.40.50.300">
    <property type="entry name" value="P-loop containing nucleotide triphosphate hydrolases"/>
    <property type="match status" value="1"/>
</dbReference>
<gene>
    <name evidence="1" type="ORF">EIW28_15640</name>
</gene>
<dbReference type="Pfam" id="PF13671">
    <property type="entry name" value="AAA_33"/>
    <property type="match status" value="1"/>
</dbReference>
<evidence type="ECO:0000313" key="2">
    <source>
        <dbReference type="Proteomes" id="UP000277256"/>
    </source>
</evidence>
<keyword evidence="2" id="KW-1185">Reference proteome</keyword>
<name>A0A426UVG2_9ACTN</name>
<comment type="caution">
    <text evidence="1">The sequence shown here is derived from an EMBL/GenBank/DDBJ whole genome shotgun (WGS) entry which is preliminary data.</text>
</comment>
<organism evidence="1 2">
    <name type="scientific">Glycomyces terrestris</name>
    <dbReference type="NCBI Taxonomy" id="2493553"/>
    <lineage>
        <taxon>Bacteria</taxon>
        <taxon>Bacillati</taxon>
        <taxon>Actinomycetota</taxon>
        <taxon>Actinomycetes</taxon>
        <taxon>Glycomycetales</taxon>
        <taxon>Glycomycetaceae</taxon>
        <taxon>Glycomyces</taxon>
    </lineage>
</organism>
<keyword evidence="1" id="KW-0067">ATP-binding</keyword>
<dbReference type="AlphaFoldDB" id="A0A426UVG2"/>
<sequence length="179" mass="20053">MIVWLNGAFGAGKTTTARVLQDALPARVFDAEHIGHLLRGIIGDLPHRDFKEFPPWRALTVATARHVLDYAGGTLVIPQTVLEAPIWTELTDGFDHHGIPLHAYTLHTDRTTFAHRVHHDRDEPTALQWRLDHRDPYEQALHTWLADATTVIDTTALTPAQTAARIRDHLQPARNPGTP</sequence>
<dbReference type="RefSeq" id="WP_125248644.1">
    <property type="nucleotide sequence ID" value="NZ_RSEB01000004.1"/>
</dbReference>